<evidence type="ECO:0000313" key="2">
    <source>
        <dbReference type="Proteomes" id="UP000021369"/>
    </source>
</evidence>
<dbReference type="AlphaFoldDB" id="A0A011W0F3"/>
<name>A0A011W0F3_RUMAL</name>
<accession>A0A011W0F3</accession>
<sequence>MGPSRDFWEVHYYAGRKYTEPHAKESEMFTATIDLSLAGRDEFIYNPAVGGTDFRPDKYIEMYTDVLNDPIFGK</sequence>
<proteinExistence type="predicted"/>
<protein>
    <submittedName>
        <fullName evidence="1">Uncharacterized protein</fullName>
    </submittedName>
</protein>
<keyword evidence="2" id="KW-1185">Reference proteome</keyword>
<comment type="caution">
    <text evidence="1">The sequence shown here is derived from an EMBL/GenBank/DDBJ whole genome shotgun (WGS) entry which is preliminary data.</text>
</comment>
<organism evidence="1 2">
    <name type="scientific">Ruminococcus albus SY3</name>
    <dbReference type="NCBI Taxonomy" id="1341156"/>
    <lineage>
        <taxon>Bacteria</taxon>
        <taxon>Bacillati</taxon>
        <taxon>Bacillota</taxon>
        <taxon>Clostridia</taxon>
        <taxon>Eubacteriales</taxon>
        <taxon>Oscillospiraceae</taxon>
        <taxon>Ruminococcus</taxon>
    </lineage>
</organism>
<dbReference type="Proteomes" id="UP000021369">
    <property type="component" value="Unassembled WGS sequence"/>
</dbReference>
<dbReference type="RefSeq" id="WP_037287308.1">
    <property type="nucleotide sequence ID" value="NZ_JEOB01000002.1"/>
</dbReference>
<dbReference type="EMBL" id="JEOB01000002">
    <property type="protein sequence ID" value="EXM40298.1"/>
    <property type="molecule type" value="Genomic_DNA"/>
</dbReference>
<evidence type="ECO:0000313" key="1">
    <source>
        <dbReference type="EMBL" id="EXM40298.1"/>
    </source>
</evidence>
<reference evidence="1 2" key="1">
    <citation type="submission" date="2013-06" db="EMBL/GenBank/DDBJ databases">
        <title>Rumen cellulosomics: divergent fiber-degrading strategies revealed by comparative genome-wide analysis of six Ruminococcal strains.</title>
        <authorList>
            <person name="Dassa B."/>
            <person name="Borovok I."/>
            <person name="Lamed R."/>
            <person name="Flint H."/>
            <person name="Yeoman C.J."/>
            <person name="White B."/>
            <person name="Bayer E.A."/>
        </authorList>
    </citation>
    <scope>NUCLEOTIDE SEQUENCE [LARGE SCALE GENOMIC DNA]</scope>
    <source>
        <strain evidence="1 2">SY3</strain>
    </source>
</reference>
<dbReference type="PATRIC" id="fig|1341156.4.peg.1201"/>
<gene>
    <name evidence="1" type="ORF">RASY3_09530</name>
</gene>
<dbReference type="OrthoDB" id="9811121at2"/>